<evidence type="ECO:0000256" key="1">
    <source>
        <dbReference type="ARBA" id="ARBA00004141"/>
    </source>
</evidence>
<comment type="subcellular location">
    <subcellularLocation>
        <location evidence="1">Membrane</location>
        <topology evidence="1">Multi-pass membrane protein</topology>
    </subcellularLocation>
</comment>
<keyword evidence="4 5" id="KW-0472">Membrane</keyword>
<dbReference type="GO" id="GO:0016020">
    <property type="term" value="C:membrane"/>
    <property type="evidence" value="ECO:0007669"/>
    <property type="project" value="UniProtKB-SubCell"/>
</dbReference>
<evidence type="ECO:0000313" key="7">
    <source>
        <dbReference type="Proteomes" id="UP000289411"/>
    </source>
</evidence>
<keyword evidence="2 5" id="KW-0812">Transmembrane</keyword>
<comment type="caution">
    <text evidence="6">The sequence shown here is derived from an EMBL/GenBank/DDBJ whole genome shotgun (WGS) entry which is preliminary data.</text>
</comment>
<name>A0A4Q2R6R5_9HYPH</name>
<keyword evidence="7" id="KW-1185">Reference proteome</keyword>
<evidence type="ECO:0000256" key="5">
    <source>
        <dbReference type="SAM" id="Phobius"/>
    </source>
</evidence>
<evidence type="ECO:0000256" key="3">
    <source>
        <dbReference type="ARBA" id="ARBA00022989"/>
    </source>
</evidence>
<evidence type="ECO:0000256" key="2">
    <source>
        <dbReference type="ARBA" id="ARBA00022692"/>
    </source>
</evidence>
<dbReference type="InterPro" id="IPR032808">
    <property type="entry name" value="DoxX"/>
</dbReference>
<protein>
    <recommendedName>
        <fullName evidence="8">DoxX family protein</fullName>
    </recommendedName>
</protein>
<dbReference type="Proteomes" id="UP000289411">
    <property type="component" value="Unassembled WGS sequence"/>
</dbReference>
<dbReference type="AlphaFoldDB" id="A0A4Q2R6R5"/>
<dbReference type="EMBL" id="QYBC01000021">
    <property type="protein sequence ID" value="RYB02255.1"/>
    <property type="molecule type" value="Genomic_DNA"/>
</dbReference>
<evidence type="ECO:0008006" key="8">
    <source>
        <dbReference type="Google" id="ProtNLM"/>
    </source>
</evidence>
<feature type="transmembrane region" description="Helical" evidence="5">
    <location>
        <begin position="64"/>
        <end position="81"/>
    </location>
</feature>
<organism evidence="6 7">
    <name type="scientific">Lichenibacterium ramalinae</name>
    <dbReference type="NCBI Taxonomy" id="2316527"/>
    <lineage>
        <taxon>Bacteria</taxon>
        <taxon>Pseudomonadati</taxon>
        <taxon>Pseudomonadota</taxon>
        <taxon>Alphaproteobacteria</taxon>
        <taxon>Hyphomicrobiales</taxon>
        <taxon>Lichenihabitantaceae</taxon>
        <taxon>Lichenibacterium</taxon>
    </lineage>
</organism>
<gene>
    <name evidence="6" type="ORF">D3272_21460</name>
</gene>
<accession>A0A4Q2R6R5</accession>
<dbReference type="Pfam" id="PF13564">
    <property type="entry name" value="DoxX_2"/>
    <property type="match status" value="1"/>
</dbReference>
<dbReference type="RefSeq" id="WP_129221264.1">
    <property type="nucleotide sequence ID" value="NZ_QYBC01000021.1"/>
</dbReference>
<keyword evidence="3 5" id="KW-1133">Transmembrane helix</keyword>
<evidence type="ECO:0000313" key="6">
    <source>
        <dbReference type="EMBL" id="RYB02255.1"/>
    </source>
</evidence>
<dbReference type="OrthoDB" id="7595779at2"/>
<proteinExistence type="predicted"/>
<sequence length="106" mass="10780">MPQAVSIWLLVAGLAGAGLFNAVGTPATRSGFVRWGYPAWWGLVTGALEVASAVLIARPGTRDAGLVLGAAIVAAAVVTVARHREWSHLAPLGVFAVLLALAALPS</sequence>
<evidence type="ECO:0000256" key="4">
    <source>
        <dbReference type="ARBA" id="ARBA00023136"/>
    </source>
</evidence>
<reference evidence="6 7" key="1">
    <citation type="submission" date="2018-09" db="EMBL/GenBank/DDBJ databases">
        <authorList>
            <person name="Grouzdev D.S."/>
            <person name="Krutkina M.S."/>
        </authorList>
    </citation>
    <scope>NUCLEOTIDE SEQUENCE [LARGE SCALE GENOMIC DNA]</scope>
    <source>
        <strain evidence="6 7">RmlP001</strain>
    </source>
</reference>
<feature type="transmembrane region" description="Helical" evidence="5">
    <location>
        <begin position="87"/>
        <end position="104"/>
    </location>
</feature>
<feature type="transmembrane region" description="Helical" evidence="5">
    <location>
        <begin position="38"/>
        <end position="57"/>
    </location>
</feature>
<reference evidence="6 7" key="2">
    <citation type="submission" date="2019-02" db="EMBL/GenBank/DDBJ databases">
        <title>'Lichenibacterium ramalinii' gen. nov. sp. nov., 'Lichenibacterium minor' gen. nov. sp. nov.</title>
        <authorList>
            <person name="Pankratov T."/>
        </authorList>
    </citation>
    <scope>NUCLEOTIDE SEQUENCE [LARGE SCALE GENOMIC DNA]</scope>
    <source>
        <strain evidence="6 7">RmlP001</strain>
    </source>
</reference>